<dbReference type="Gene3D" id="3.40.630.30">
    <property type="match status" value="1"/>
</dbReference>
<dbReference type="InterPro" id="IPR016181">
    <property type="entry name" value="Acyl_CoA_acyltransferase"/>
</dbReference>
<name>A0A1G8R217_9BACI</name>
<dbReference type="PROSITE" id="PS51186">
    <property type="entry name" value="GNAT"/>
    <property type="match status" value="1"/>
</dbReference>
<dbReference type="EMBL" id="FNEV01000002">
    <property type="protein sequence ID" value="SDJ11019.1"/>
    <property type="molecule type" value="Genomic_DNA"/>
</dbReference>
<dbReference type="Proteomes" id="UP000199225">
    <property type="component" value="Unassembled WGS sequence"/>
</dbReference>
<evidence type="ECO:0000313" key="2">
    <source>
        <dbReference type="EMBL" id="SDJ11019.1"/>
    </source>
</evidence>
<dbReference type="RefSeq" id="WP_093192268.1">
    <property type="nucleotide sequence ID" value="NZ_FNEV01000002.1"/>
</dbReference>
<gene>
    <name evidence="2" type="ORF">SAMN04490247_0773</name>
</gene>
<sequence>MIGIWNHEEPTYAEMVMNLQKQAYLEEAEWIGRDDLPPLFEKEVDIRKSDLIHLAETEQGELIGMLVFAMDGRTMDIHKLMVHPRYSRNKTASRLLEIAERWWIPLEITVSTAAGNKPALFFYNKHGFRKEREEEVEEGIVLAHFKKHTEREE</sequence>
<dbReference type="OrthoDB" id="46888at2"/>
<dbReference type="AlphaFoldDB" id="A0A1G8R217"/>
<reference evidence="3" key="1">
    <citation type="submission" date="2016-10" db="EMBL/GenBank/DDBJ databases">
        <authorList>
            <person name="Varghese N."/>
            <person name="Submissions S."/>
        </authorList>
    </citation>
    <scope>NUCLEOTIDE SEQUENCE [LARGE SCALE GENOMIC DNA]</scope>
    <source>
        <strain evidence="3">DSM 4771</strain>
    </source>
</reference>
<dbReference type="CDD" id="cd04301">
    <property type="entry name" value="NAT_SF"/>
    <property type="match status" value="1"/>
</dbReference>
<evidence type="ECO:0000313" key="3">
    <source>
        <dbReference type="Proteomes" id="UP000199225"/>
    </source>
</evidence>
<organism evidence="2 3">
    <name type="scientific">Salimicrobium halophilum</name>
    <dbReference type="NCBI Taxonomy" id="86666"/>
    <lineage>
        <taxon>Bacteria</taxon>
        <taxon>Bacillati</taxon>
        <taxon>Bacillota</taxon>
        <taxon>Bacilli</taxon>
        <taxon>Bacillales</taxon>
        <taxon>Bacillaceae</taxon>
        <taxon>Salimicrobium</taxon>
    </lineage>
</organism>
<evidence type="ECO:0000259" key="1">
    <source>
        <dbReference type="PROSITE" id="PS51186"/>
    </source>
</evidence>
<dbReference type="STRING" id="86666.SAMN04490247_0773"/>
<proteinExistence type="predicted"/>
<keyword evidence="3" id="KW-1185">Reference proteome</keyword>
<accession>A0A1G8R217</accession>
<dbReference type="InterPro" id="IPR000182">
    <property type="entry name" value="GNAT_dom"/>
</dbReference>
<dbReference type="GO" id="GO:0016747">
    <property type="term" value="F:acyltransferase activity, transferring groups other than amino-acyl groups"/>
    <property type="evidence" value="ECO:0007669"/>
    <property type="project" value="InterPro"/>
</dbReference>
<feature type="domain" description="N-acetyltransferase" evidence="1">
    <location>
        <begin position="2"/>
        <end position="147"/>
    </location>
</feature>
<dbReference type="SUPFAM" id="SSF55729">
    <property type="entry name" value="Acyl-CoA N-acyltransferases (Nat)"/>
    <property type="match status" value="1"/>
</dbReference>
<dbReference type="Pfam" id="PF00583">
    <property type="entry name" value="Acetyltransf_1"/>
    <property type="match status" value="1"/>
</dbReference>
<keyword evidence="2" id="KW-0808">Transferase</keyword>
<protein>
    <submittedName>
        <fullName evidence="2">Acetyltransferase (GNAT) family protein</fullName>
    </submittedName>
</protein>